<keyword evidence="2" id="KW-1185">Reference proteome</keyword>
<protein>
    <submittedName>
        <fullName evidence="1">Winged helix-turn-helix domain-containing protein</fullName>
    </submittedName>
</protein>
<organism evidence="1 2">
    <name type="scientific">Rhodococcus sacchari</name>
    <dbReference type="NCBI Taxonomy" id="2962047"/>
    <lineage>
        <taxon>Bacteria</taxon>
        <taxon>Bacillati</taxon>
        <taxon>Actinomycetota</taxon>
        <taxon>Actinomycetes</taxon>
        <taxon>Mycobacteriales</taxon>
        <taxon>Nocardiaceae</taxon>
        <taxon>Rhodococcus</taxon>
    </lineage>
</organism>
<dbReference type="Proteomes" id="UP001156484">
    <property type="component" value="Chromosome"/>
</dbReference>
<evidence type="ECO:0000313" key="2">
    <source>
        <dbReference type="Proteomes" id="UP001156484"/>
    </source>
</evidence>
<evidence type="ECO:0000313" key="1">
    <source>
        <dbReference type="EMBL" id="UYP20210.1"/>
    </source>
</evidence>
<dbReference type="EMBL" id="CP107551">
    <property type="protein sequence ID" value="UYP20210.1"/>
    <property type="molecule type" value="Genomic_DNA"/>
</dbReference>
<name>A0ACD4DJJ5_9NOCA</name>
<gene>
    <name evidence="1" type="ORF">OED52_06655</name>
</gene>
<proteinExistence type="predicted"/>
<reference evidence="1" key="1">
    <citation type="submission" date="2022-10" db="EMBL/GenBank/DDBJ databases">
        <title>Rhodococcus ferula Z13 complete genome.</title>
        <authorList>
            <person name="Long X."/>
            <person name="Zang M."/>
        </authorList>
    </citation>
    <scope>NUCLEOTIDE SEQUENCE</scope>
    <source>
        <strain evidence="1">Z13</strain>
    </source>
</reference>
<accession>A0ACD4DJJ5</accession>
<sequence>MAGKKTGSGEESDARKVKQRGARRDLDALRERRMQAAEMFAAGRRQIDVAVELEVSQQTASRWYRQWTEGGSEALEGAGRAGRRPRLDDTQIEVIREELLQGPRAHGFATGVWTLGRVAIVIERVTGVTYGPTQTWTILRTRLGWSRQRPARRAVERDEDAIVAWRENEWPRIKK</sequence>